<dbReference type="Proteomes" id="UP000053097">
    <property type="component" value="Unassembled WGS sequence"/>
</dbReference>
<name>A0A026WNG3_OOCBI</name>
<sequence length="67" mass="7824">MTRQTFPGIIKQLCSKVQEQKALRPLRRGSSAILSYVKVRRVKNKENINYEKKDADDDIYNLTRARA</sequence>
<evidence type="ECO:0000313" key="1">
    <source>
        <dbReference type="EMBL" id="EZA56619.1"/>
    </source>
</evidence>
<dbReference type="AlphaFoldDB" id="A0A026WNG3"/>
<reference evidence="1 2" key="1">
    <citation type="journal article" date="2014" name="Curr. Biol.">
        <title>The genome of the clonal raider ant Cerapachys biroi.</title>
        <authorList>
            <person name="Oxley P.R."/>
            <person name="Ji L."/>
            <person name="Fetter-Pruneda I."/>
            <person name="McKenzie S.K."/>
            <person name="Li C."/>
            <person name="Hu H."/>
            <person name="Zhang G."/>
            <person name="Kronauer D.J."/>
        </authorList>
    </citation>
    <scope>NUCLEOTIDE SEQUENCE [LARGE SCALE GENOMIC DNA]</scope>
</reference>
<keyword evidence="2" id="KW-1185">Reference proteome</keyword>
<proteinExistence type="predicted"/>
<protein>
    <submittedName>
        <fullName evidence="1">Uncharacterized protein</fullName>
    </submittedName>
</protein>
<organism evidence="1 2">
    <name type="scientific">Ooceraea biroi</name>
    <name type="common">Clonal raider ant</name>
    <name type="synonym">Cerapachys biroi</name>
    <dbReference type="NCBI Taxonomy" id="2015173"/>
    <lineage>
        <taxon>Eukaryota</taxon>
        <taxon>Metazoa</taxon>
        <taxon>Ecdysozoa</taxon>
        <taxon>Arthropoda</taxon>
        <taxon>Hexapoda</taxon>
        <taxon>Insecta</taxon>
        <taxon>Pterygota</taxon>
        <taxon>Neoptera</taxon>
        <taxon>Endopterygota</taxon>
        <taxon>Hymenoptera</taxon>
        <taxon>Apocrita</taxon>
        <taxon>Aculeata</taxon>
        <taxon>Formicoidea</taxon>
        <taxon>Formicidae</taxon>
        <taxon>Dorylinae</taxon>
        <taxon>Ooceraea</taxon>
    </lineage>
</organism>
<dbReference type="EMBL" id="KK107161">
    <property type="protein sequence ID" value="EZA56619.1"/>
    <property type="molecule type" value="Genomic_DNA"/>
</dbReference>
<gene>
    <name evidence="1" type="ORF">X777_03297</name>
</gene>
<evidence type="ECO:0000313" key="2">
    <source>
        <dbReference type="Proteomes" id="UP000053097"/>
    </source>
</evidence>
<accession>A0A026WNG3</accession>